<feature type="transmembrane region" description="Helical" evidence="10">
    <location>
        <begin position="15"/>
        <end position="34"/>
    </location>
</feature>
<dbReference type="RefSeq" id="WP_379806873.1">
    <property type="nucleotide sequence ID" value="NZ_JBHUOL010000012.1"/>
</dbReference>
<comment type="caution">
    <text evidence="11">The sequence shown here is derived from an EMBL/GenBank/DDBJ whole genome shotgun (WGS) entry which is preliminary data.</text>
</comment>
<feature type="transmembrane region" description="Helical" evidence="10">
    <location>
        <begin position="179"/>
        <end position="196"/>
    </location>
</feature>
<feature type="transmembrane region" description="Helical" evidence="10">
    <location>
        <begin position="102"/>
        <end position="123"/>
    </location>
</feature>
<accession>A0ABW5ZAU7</accession>
<protein>
    <recommendedName>
        <fullName evidence="4">Nicotinamide riboside transporter PnuC</fullName>
    </recommendedName>
</protein>
<dbReference type="PANTHER" id="PTHR36122">
    <property type="entry name" value="NICOTINAMIDE RIBOSIDE TRANSPORTER PNUC"/>
    <property type="match status" value="1"/>
</dbReference>
<name>A0ABW5ZAU7_9FLAO</name>
<evidence type="ECO:0000256" key="9">
    <source>
        <dbReference type="ARBA" id="ARBA00023136"/>
    </source>
</evidence>
<keyword evidence="12" id="KW-1185">Reference proteome</keyword>
<sequence>MFEFLFSQYSEYDTIDIALEIVAVLFGLASVLFAKKNNIAVYPTGIISTIIFVYLLNKWGLVGDMMINIYYTSMSFYGWYLWSRKSDDKPELPITSVTSKEIYYGILLFILTVIFVLVVYNYFDKFTHWTAYVDTFTTGIFFVGMWLMAKRKLENWILWIIGDIVSIPLYFYRGYTFTSIQYAIFTIIAVYGYMEWKKNLNK</sequence>
<evidence type="ECO:0000256" key="3">
    <source>
        <dbReference type="ARBA" id="ARBA00006669"/>
    </source>
</evidence>
<dbReference type="PANTHER" id="PTHR36122:SF2">
    <property type="entry name" value="NICOTINAMIDE RIBOSIDE TRANSPORTER PNUC"/>
    <property type="match status" value="1"/>
</dbReference>
<evidence type="ECO:0000256" key="6">
    <source>
        <dbReference type="ARBA" id="ARBA00022475"/>
    </source>
</evidence>
<keyword evidence="8 10" id="KW-1133">Transmembrane helix</keyword>
<keyword evidence="7 10" id="KW-0812">Transmembrane</keyword>
<organism evidence="11 12">
    <name type="scientific">Flavobacterium ardleyense</name>
    <dbReference type="NCBI Taxonomy" id="2038737"/>
    <lineage>
        <taxon>Bacteria</taxon>
        <taxon>Pseudomonadati</taxon>
        <taxon>Bacteroidota</taxon>
        <taxon>Flavobacteriia</taxon>
        <taxon>Flavobacteriales</taxon>
        <taxon>Flavobacteriaceae</taxon>
        <taxon>Flavobacterium</taxon>
    </lineage>
</organism>
<comment type="function">
    <text evidence="1">Required for nicotinamide riboside transport across the inner membrane.</text>
</comment>
<keyword evidence="5" id="KW-0813">Transport</keyword>
<evidence type="ECO:0000313" key="12">
    <source>
        <dbReference type="Proteomes" id="UP001597549"/>
    </source>
</evidence>
<evidence type="ECO:0000256" key="1">
    <source>
        <dbReference type="ARBA" id="ARBA00002672"/>
    </source>
</evidence>
<evidence type="ECO:0000256" key="8">
    <source>
        <dbReference type="ARBA" id="ARBA00022989"/>
    </source>
</evidence>
<gene>
    <name evidence="11" type="primary">pnuC</name>
    <name evidence="11" type="ORF">ACFSX9_09200</name>
</gene>
<evidence type="ECO:0000256" key="7">
    <source>
        <dbReference type="ARBA" id="ARBA00022692"/>
    </source>
</evidence>
<evidence type="ECO:0000256" key="2">
    <source>
        <dbReference type="ARBA" id="ARBA00004651"/>
    </source>
</evidence>
<evidence type="ECO:0000256" key="4">
    <source>
        <dbReference type="ARBA" id="ARBA00017522"/>
    </source>
</evidence>
<reference evidence="12" key="1">
    <citation type="journal article" date="2019" name="Int. J. Syst. Evol. Microbiol.">
        <title>The Global Catalogue of Microorganisms (GCM) 10K type strain sequencing project: providing services to taxonomists for standard genome sequencing and annotation.</title>
        <authorList>
            <consortium name="The Broad Institute Genomics Platform"/>
            <consortium name="The Broad Institute Genome Sequencing Center for Infectious Disease"/>
            <person name="Wu L."/>
            <person name="Ma J."/>
        </authorList>
    </citation>
    <scope>NUCLEOTIDE SEQUENCE [LARGE SCALE GENOMIC DNA]</scope>
    <source>
        <strain evidence="12">KCTC 52644</strain>
    </source>
</reference>
<feature type="transmembrane region" description="Helical" evidence="10">
    <location>
        <begin position="62"/>
        <end position="82"/>
    </location>
</feature>
<evidence type="ECO:0000313" key="11">
    <source>
        <dbReference type="EMBL" id="MFD2908912.1"/>
    </source>
</evidence>
<proteinExistence type="inferred from homology"/>
<keyword evidence="9 10" id="KW-0472">Membrane</keyword>
<dbReference type="EMBL" id="JBHUOL010000012">
    <property type="protein sequence ID" value="MFD2908912.1"/>
    <property type="molecule type" value="Genomic_DNA"/>
</dbReference>
<comment type="subcellular location">
    <subcellularLocation>
        <location evidence="2">Cell membrane</location>
        <topology evidence="2">Multi-pass membrane protein</topology>
    </subcellularLocation>
</comment>
<evidence type="ECO:0000256" key="5">
    <source>
        <dbReference type="ARBA" id="ARBA00022448"/>
    </source>
</evidence>
<feature type="transmembrane region" description="Helical" evidence="10">
    <location>
        <begin position="39"/>
        <end position="56"/>
    </location>
</feature>
<dbReference type="NCBIfam" id="TIGR01528">
    <property type="entry name" value="NMN_trans_PnuC"/>
    <property type="match status" value="1"/>
</dbReference>
<feature type="transmembrane region" description="Helical" evidence="10">
    <location>
        <begin position="156"/>
        <end position="173"/>
    </location>
</feature>
<dbReference type="InterPro" id="IPR006419">
    <property type="entry name" value="NMN_transpt_PnuC"/>
</dbReference>
<evidence type="ECO:0000256" key="10">
    <source>
        <dbReference type="SAM" id="Phobius"/>
    </source>
</evidence>
<dbReference type="Pfam" id="PF04973">
    <property type="entry name" value="NMN_transporter"/>
    <property type="match status" value="1"/>
</dbReference>
<comment type="similarity">
    <text evidence="3">Belongs to the nicotinamide ribonucleoside (NR) uptake permease (TC 4.B.1) family.</text>
</comment>
<feature type="transmembrane region" description="Helical" evidence="10">
    <location>
        <begin position="129"/>
        <end position="149"/>
    </location>
</feature>
<keyword evidence="6" id="KW-1003">Cell membrane</keyword>
<dbReference type="Proteomes" id="UP001597549">
    <property type="component" value="Unassembled WGS sequence"/>
</dbReference>